<protein>
    <recommendedName>
        <fullName evidence="4">Zn(2)-C6 fungal-type domain-containing protein</fullName>
    </recommendedName>
</protein>
<dbReference type="InterPro" id="IPR021858">
    <property type="entry name" value="Fun_TF"/>
</dbReference>
<evidence type="ECO:0000313" key="5">
    <source>
        <dbReference type="EMBL" id="PMD47369.1"/>
    </source>
</evidence>
<evidence type="ECO:0000256" key="2">
    <source>
        <dbReference type="ARBA" id="ARBA00023242"/>
    </source>
</evidence>
<dbReference type="GO" id="GO:0008270">
    <property type="term" value="F:zinc ion binding"/>
    <property type="evidence" value="ECO:0007669"/>
    <property type="project" value="InterPro"/>
</dbReference>
<feature type="compositionally biased region" description="Acidic residues" evidence="3">
    <location>
        <begin position="144"/>
        <end position="171"/>
    </location>
</feature>
<name>A0A2J6S9C7_HYAVF</name>
<dbReference type="AlphaFoldDB" id="A0A2J6S9C7"/>
<dbReference type="EMBL" id="KZ613938">
    <property type="protein sequence ID" value="PMD47369.1"/>
    <property type="molecule type" value="Genomic_DNA"/>
</dbReference>
<dbReference type="PROSITE" id="PS00463">
    <property type="entry name" value="ZN2_CY6_FUNGAL_1"/>
    <property type="match status" value="1"/>
</dbReference>
<sequence length="755" mass="84272">MTDSIYKDTVGRIATAPHKPVAPDQSTVLQTAQPQYLSSASSYADLNYLFGVQDTMIAPKPNRNRRKSSQGSEHTKHRRTRSGCYTCRSRRVKCDEAHPICERCKKGGRDCVYPESPTVSKASSSGGSKPAKRNNRESPGSSSDEYDDGPEPLEAIRDEDEAEEADVDADDVAGKQSTSKPVPQPIANNQAFGGQKITTRHSSEAPSLVQDMGASPTPSTEGSVGYPAYQTAGSARTKISSLPLASSSASLRSDWSHLPPDLQFYLAYFYQNLTHLHYSLKFDSGNFLRTRFLDAALRNEALLHAVVGFSAYQRTLHNPAGEINDFLQYYNKAVSLLLTSLKRGAKHDNAMILAILQLATIEEFLGDWPNLLGHQKAAYELLTELYTPQTVMGDDMTRVILGWYMRFDVFAGLMGGFETVLSRDWFSYARDFSRKQVANQPSNLDWKIEHAIAEHRLIATDMSLLFAKIGKGEIALEHFVKENEDIGRRIEEWKSKMDPALQDSRHLVTDFSGSRPLDPDDIVNPYIPGTLFSGPLFVMNIAIIDWYSIDLMHKYQTALTLRTQPSQELGMKAYATCQLYEAIEFYPRSPPGAVLSIQASLGIALLFLPRDLQHAMWARRKLATIETNGYIYPYTFRTKMADLFRDRSCMHWWLPNDEDYPPIIRSIRNFVEERTSKAKNLPAEDLRDMKAIFALLKLDDGTTSVPPSAAGVKPSSTTGISVAPTHDSYLGHDSVANLDPERDPYGLDFDNGPGF</sequence>
<proteinExistence type="predicted"/>
<dbReference type="Pfam" id="PF11951">
    <property type="entry name" value="Fungal_trans_2"/>
    <property type="match status" value="1"/>
</dbReference>
<feature type="domain" description="Zn(2)-C6 fungal-type" evidence="4">
    <location>
        <begin position="83"/>
        <end position="113"/>
    </location>
</feature>
<feature type="region of interest" description="Disordered" evidence="3">
    <location>
        <begin position="112"/>
        <end position="223"/>
    </location>
</feature>
<evidence type="ECO:0000259" key="4">
    <source>
        <dbReference type="PROSITE" id="PS50048"/>
    </source>
</evidence>
<dbReference type="Gene3D" id="4.10.240.10">
    <property type="entry name" value="Zn(2)-C6 fungal-type DNA-binding domain"/>
    <property type="match status" value="1"/>
</dbReference>
<reference evidence="5 6" key="1">
    <citation type="submission" date="2016-04" db="EMBL/GenBank/DDBJ databases">
        <title>A degradative enzymes factory behind the ericoid mycorrhizal symbiosis.</title>
        <authorList>
            <consortium name="DOE Joint Genome Institute"/>
            <person name="Martino E."/>
            <person name="Morin E."/>
            <person name="Grelet G."/>
            <person name="Kuo A."/>
            <person name="Kohler A."/>
            <person name="Daghino S."/>
            <person name="Barry K."/>
            <person name="Choi C."/>
            <person name="Cichocki N."/>
            <person name="Clum A."/>
            <person name="Copeland A."/>
            <person name="Hainaut M."/>
            <person name="Haridas S."/>
            <person name="Labutti K."/>
            <person name="Lindquist E."/>
            <person name="Lipzen A."/>
            <person name="Khouja H.-R."/>
            <person name="Murat C."/>
            <person name="Ohm R."/>
            <person name="Olson A."/>
            <person name="Spatafora J."/>
            <person name="Veneault-Fourrey C."/>
            <person name="Henrissat B."/>
            <person name="Grigoriev I."/>
            <person name="Martin F."/>
            <person name="Perotto S."/>
        </authorList>
    </citation>
    <scope>NUCLEOTIDE SEQUENCE [LARGE SCALE GENOMIC DNA]</scope>
    <source>
        <strain evidence="5 6">F</strain>
    </source>
</reference>
<evidence type="ECO:0000256" key="1">
    <source>
        <dbReference type="ARBA" id="ARBA00004123"/>
    </source>
</evidence>
<dbReference type="PANTHER" id="PTHR37534">
    <property type="entry name" value="TRANSCRIPTIONAL ACTIVATOR PROTEIN UGA3"/>
    <property type="match status" value="1"/>
</dbReference>
<dbReference type="InterPro" id="IPR036864">
    <property type="entry name" value="Zn2-C6_fun-type_DNA-bd_sf"/>
</dbReference>
<dbReference type="OrthoDB" id="5278208at2759"/>
<organism evidence="5 6">
    <name type="scientific">Hyaloscypha variabilis (strain UAMH 11265 / GT02V1 / F)</name>
    <name type="common">Meliniomyces variabilis</name>
    <dbReference type="NCBI Taxonomy" id="1149755"/>
    <lineage>
        <taxon>Eukaryota</taxon>
        <taxon>Fungi</taxon>
        <taxon>Dikarya</taxon>
        <taxon>Ascomycota</taxon>
        <taxon>Pezizomycotina</taxon>
        <taxon>Leotiomycetes</taxon>
        <taxon>Helotiales</taxon>
        <taxon>Hyaloscyphaceae</taxon>
        <taxon>Hyaloscypha</taxon>
        <taxon>Hyaloscypha variabilis</taxon>
    </lineage>
</organism>
<feature type="compositionally biased region" description="Low complexity" evidence="3">
    <location>
        <begin position="116"/>
        <end position="129"/>
    </location>
</feature>
<comment type="subcellular location">
    <subcellularLocation>
        <location evidence="1">Nucleus</location>
    </subcellularLocation>
</comment>
<evidence type="ECO:0000256" key="3">
    <source>
        <dbReference type="SAM" id="MobiDB-lite"/>
    </source>
</evidence>
<dbReference type="GO" id="GO:0000976">
    <property type="term" value="F:transcription cis-regulatory region binding"/>
    <property type="evidence" value="ECO:0007669"/>
    <property type="project" value="TreeGrafter"/>
</dbReference>
<dbReference type="PROSITE" id="PS50048">
    <property type="entry name" value="ZN2_CY6_FUNGAL_2"/>
    <property type="match status" value="1"/>
</dbReference>
<dbReference type="SMART" id="SM00066">
    <property type="entry name" value="GAL4"/>
    <property type="match status" value="1"/>
</dbReference>
<dbReference type="GO" id="GO:0000981">
    <property type="term" value="F:DNA-binding transcription factor activity, RNA polymerase II-specific"/>
    <property type="evidence" value="ECO:0007669"/>
    <property type="project" value="InterPro"/>
</dbReference>
<feature type="region of interest" description="Disordered" evidence="3">
    <location>
        <begin position="705"/>
        <end position="726"/>
    </location>
</feature>
<keyword evidence="6" id="KW-1185">Reference proteome</keyword>
<dbReference type="STRING" id="1149755.A0A2J6S9C7"/>
<feature type="compositionally biased region" description="Polar residues" evidence="3">
    <location>
        <begin position="175"/>
        <end position="192"/>
    </location>
</feature>
<keyword evidence="2" id="KW-0539">Nucleus</keyword>
<dbReference type="CDD" id="cd00067">
    <property type="entry name" value="GAL4"/>
    <property type="match status" value="1"/>
</dbReference>
<dbReference type="SUPFAM" id="SSF57701">
    <property type="entry name" value="Zn2/Cys6 DNA-binding domain"/>
    <property type="match status" value="1"/>
</dbReference>
<dbReference type="GO" id="GO:0005634">
    <property type="term" value="C:nucleus"/>
    <property type="evidence" value="ECO:0007669"/>
    <property type="project" value="UniProtKB-SubCell"/>
</dbReference>
<evidence type="ECO:0000313" key="6">
    <source>
        <dbReference type="Proteomes" id="UP000235786"/>
    </source>
</evidence>
<accession>A0A2J6S9C7</accession>
<dbReference type="PANTHER" id="PTHR37534:SF10">
    <property type="entry name" value="ZN(II)2CYS6 TRANSCRIPTION FACTOR (EUROFUNG)"/>
    <property type="match status" value="1"/>
</dbReference>
<gene>
    <name evidence="5" type="ORF">L207DRAFT_416772</name>
</gene>
<feature type="region of interest" description="Disordered" evidence="3">
    <location>
        <begin position="57"/>
        <end position="82"/>
    </location>
</feature>
<dbReference type="Pfam" id="PF00172">
    <property type="entry name" value="Zn_clus"/>
    <property type="match status" value="1"/>
</dbReference>
<dbReference type="GO" id="GO:0045944">
    <property type="term" value="P:positive regulation of transcription by RNA polymerase II"/>
    <property type="evidence" value="ECO:0007669"/>
    <property type="project" value="TreeGrafter"/>
</dbReference>
<dbReference type="Proteomes" id="UP000235786">
    <property type="component" value="Unassembled WGS sequence"/>
</dbReference>
<dbReference type="InterPro" id="IPR001138">
    <property type="entry name" value="Zn2Cys6_DnaBD"/>
</dbReference>